<evidence type="ECO:0000256" key="1">
    <source>
        <dbReference type="ARBA" id="ARBA00009308"/>
    </source>
</evidence>
<evidence type="ECO:0000256" key="2">
    <source>
        <dbReference type="ARBA" id="ARBA00022723"/>
    </source>
</evidence>
<gene>
    <name evidence="4" type="primary">mce</name>
    <name evidence="4" type="ORF">QE109_16335</name>
</gene>
<feature type="domain" description="VOC" evidence="3">
    <location>
        <begin position="5"/>
        <end position="133"/>
    </location>
</feature>
<dbReference type="InterPro" id="IPR029068">
    <property type="entry name" value="Glyas_Bleomycin-R_OHBP_Dase"/>
</dbReference>
<dbReference type="Pfam" id="PF13669">
    <property type="entry name" value="Glyoxalase_4"/>
    <property type="match status" value="1"/>
</dbReference>
<dbReference type="Proteomes" id="UP001158045">
    <property type="component" value="Unassembled WGS sequence"/>
</dbReference>
<dbReference type="EC" id="5.1.99.1" evidence="4"/>
<dbReference type="PROSITE" id="PS00934">
    <property type="entry name" value="GLYOXALASE_I_1"/>
    <property type="match status" value="1"/>
</dbReference>
<organism evidence="4 5">
    <name type="scientific">Fusibacter bizertensis</name>
    <dbReference type="NCBI Taxonomy" id="1488331"/>
    <lineage>
        <taxon>Bacteria</taxon>
        <taxon>Bacillati</taxon>
        <taxon>Bacillota</taxon>
        <taxon>Clostridia</taxon>
        <taxon>Eubacteriales</taxon>
        <taxon>Eubacteriales Family XII. Incertae Sedis</taxon>
        <taxon>Fusibacter</taxon>
    </lineage>
</organism>
<dbReference type="CDD" id="cd07249">
    <property type="entry name" value="MMCE"/>
    <property type="match status" value="1"/>
</dbReference>
<dbReference type="InterPro" id="IPR037523">
    <property type="entry name" value="VOC_core"/>
</dbReference>
<dbReference type="InterPro" id="IPR051785">
    <property type="entry name" value="MMCE/EMCE_epimerase"/>
</dbReference>
<accession>A0ABT6NH15</accession>
<dbReference type="SUPFAM" id="SSF54593">
    <property type="entry name" value="Glyoxalase/Bleomycin resistance protein/Dihydroxybiphenyl dioxygenase"/>
    <property type="match status" value="1"/>
</dbReference>
<dbReference type="InterPro" id="IPR018146">
    <property type="entry name" value="Glyoxalase_1_CS"/>
</dbReference>
<dbReference type="GO" id="GO:0004493">
    <property type="term" value="F:methylmalonyl-CoA epimerase activity"/>
    <property type="evidence" value="ECO:0007669"/>
    <property type="project" value="UniProtKB-EC"/>
</dbReference>
<evidence type="ECO:0000259" key="3">
    <source>
        <dbReference type="PROSITE" id="PS51819"/>
    </source>
</evidence>
<dbReference type="PANTHER" id="PTHR43048:SF3">
    <property type="entry name" value="METHYLMALONYL-COA EPIMERASE, MITOCHONDRIAL"/>
    <property type="match status" value="1"/>
</dbReference>
<evidence type="ECO:0000313" key="5">
    <source>
        <dbReference type="Proteomes" id="UP001158045"/>
    </source>
</evidence>
<dbReference type="InterPro" id="IPR017515">
    <property type="entry name" value="MeMalonyl-CoA_epimerase"/>
</dbReference>
<dbReference type="PANTHER" id="PTHR43048">
    <property type="entry name" value="METHYLMALONYL-COA EPIMERASE"/>
    <property type="match status" value="1"/>
</dbReference>
<dbReference type="NCBIfam" id="TIGR03081">
    <property type="entry name" value="metmalonyl_epim"/>
    <property type="match status" value="1"/>
</dbReference>
<sequence length="134" mass="14812">MKALKVDHIGIAVKDLEASISFYKDILGLEMAGSEVVEEQKVKVAFFPVGDTEVELLESTSEDGPIAKFIEKNGEGIQHIAFKVENIEEAIEYMLSKGMKMIDEKPRYGAGGAKIAFVHPKSSNRVLVELSERK</sequence>
<evidence type="ECO:0000313" key="4">
    <source>
        <dbReference type="EMBL" id="MDH8679728.1"/>
    </source>
</evidence>
<dbReference type="Gene3D" id="3.10.180.10">
    <property type="entry name" value="2,3-Dihydroxybiphenyl 1,2-Dioxygenase, domain 1"/>
    <property type="match status" value="1"/>
</dbReference>
<keyword evidence="4" id="KW-0413">Isomerase</keyword>
<dbReference type="RefSeq" id="WP_281095623.1">
    <property type="nucleotide sequence ID" value="NZ_JARYZI010000015.1"/>
</dbReference>
<comment type="similarity">
    <text evidence="1">Belongs to the methylmalonyl-CoA epimerase family.</text>
</comment>
<dbReference type="PROSITE" id="PS51819">
    <property type="entry name" value="VOC"/>
    <property type="match status" value="1"/>
</dbReference>
<keyword evidence="5" id="KW-1185">Reference proteome</keyword>
<proteinExistence type="inferred from homology"/>
<protein>
    <submittedName>
        <fullName evidence="4">Methylmalonyl-CoA epimerase</fullName>
        <ecNumber evidence="4">5.1.99.1</ecNumber>
    </submittedName>
</protein>
<dbReference type="EMBL" id="JARYZI010000015">
    <property type="protein sequence ID" value="MDH8679728.1"/>
    <property type="molecule type" value="Genomic_DNA"/>
</dbReference>
<comment type="caution">
    <text evidence="4">The sequence shown here is derived from an EMBL/GenBank/DDBJ whole genome shotgun (WGS) entry which is preliminary data.</text>
</comment>
<name>A0ABT6NH15_9FIRM</name>
<reference evidence="4 5" key="1">
    <citation type="submission" date="2023-04" db="EMBL/GenBank/DDBJ databases">
        <title>Fusibacter bizertensis strain WBS, isolated from littoral bottom sediments of the Arctic seas - biochemical and genomic analysis.</title>
        <authorList>
            <person name="Brioukhanov A.L."/>
        </authorList>
    </citation>
    <scope>NUCLEOTIDE SEQUENCE [LARGE SCALE GENOMIC DNA]</scope>
    <source>
        <strain evidence="4 5">WBS</strain>
    </source>
</reference>
<keyword evidence="2" id="KW-0479">Metal-binding</keyword>